<dbReference type="OrthoDB" id="15609at2"/>
<keyword evidence="11 12" id="KW-0998">Cell outer membrane</keyword>
<evidence type="ECO:0000313" key="18">
    <source>
        <dbReference type="EMBL" id="TAA28570.1"/>
    </source>
</evidence>
<evidence type="ECO:0000256" key="1">
    <source>
        <dbReference type="ARBA" id="ARBA00004571"/>
    </source>
</evidence>
<dbReference type="Pfam" id="PF07715">
    <property type="entry name" value="Plug"/>
    <property type="match status" value="1"/>
</dbReference>
<dbReference type="RefSeq" id="WP_130550099.1">
    <property type="nucleotide sequence ID" value="NZ_SHMC01000001.1"/>
</dbReference>
<protein>
    <submittedName>
        <fullName evidence="18">TonB-dependent receptor</fullName>
    </submittedName>
</protein>
<keyword evidence="18" id="KW-0675">Receptor</keyword>
<evidence type="ECO:0000256" key="9">
    <source>
        <dbReference type="ARBA" id="ARBA00023077"/>
    </source>
</evidence>
<evidence type="ECO:0000259" key="17">
    <source>
        <dbReference type="Pfam" id="PF07715"/>
    </source>
</evidence>
<evidence type="ECO:0000256" key="12">
    <source>
        <dbReference type="PROSITE-ProRule" id="PRU01360"/>
    </source>
</evidence>
<dbReference type="Gene3D" id="2.170.130.10">
    <property type="entry name" value="TonB-dependent receptor, plug domain"/>
    <property type="match status" value="1"/>
</dbReference>
<dbReference type="Gene3D" id="2.40.170.20">
    <property type="entry name" value="TonB-dependent receptor, beta-barrel domain"/>
    <property type="match status" value="1"/>
</dbReference>
<dbReference type="PANTHER" id="PTHR32552">
    <property type="entry name" value="FERRICHROME IRON RECEPTOR-RELATED"/>
    <property type="match status" value="1"/>
</dbReference>
<keyword evidence="4" id="KW-0410">Iron transport</keyword>
<comment type="similarity">
    <text evidence="12 13">Belongs to the TonB-dependent receptor family.</text>
</comment>
<dbReference type="GO" id="GO:0015344">
    <property type="term" value="F:siderophore uptake transmembrane transporter activity"/>
    <property type="evidence" value="ECO:0007669"/>
    <property type="project" value="TreeGrafter"/>
</dbReference>
<evidence type="ECO:0000256" key="10">
    <source>
        <dbReference type="ARBA" id="ARBA00023136"/>
    </source>
</evidence>
<keyword evidence="5 12" id="KW-0812">Transmembrane</keyword>
<dbReference type="PANTHER" id="PTHR32552:SF89">
    <property type="entry name" value="CATECHOLATE SIDEROPHORE RECEPTOR FIU"/>
    <property type="match status" value="1"/>
</dbReference>
<gene>
    <name evidence="18" type="ORF">EA660_03020</name>
</gene>
<feature type="signal peptide" evidence="15">
    <location>
        <begin position="1"/>
        <end position="23"/>
    </location>
</feature>
<evidence type="ECO:0000256" key="3">
    <source>
        <dbReference type="ARBA" id="ARBA00022452"/>
    </source>
</evidence>
<sequence>MNKALLSLAVTAALYATAGAAFAQDATGTDAGQRSSVTTTSNTTNSNATQRARQLDAVKVTGTSLSLGGGNMQVQDAPKAVSTIGREAILKAAPGANFTQMLSSIPGATSATNDVTGLNDGQFSVRGYPPDEVGVTVNGVPINDSGNYKMYATEYGDTENMGDITVEQGYPSVTSPVIGAAGGNIAWVTVDPTAQAGLDFSQSAGSNGYHRTFLRYNTGDTGPLRSWISYSNNETSLWRGTGKSLVTKVDAKSVWTIDEDNSITGSLQYNREFKNNYRNVTKAQAHQNYHFGYDGNYNPAAPGAYAWMQTNPFRSWIASLDGEFTLTDSLHLSVVPYMVYGYGGGGSGTTQNESAYGGIDANKDGDTRDTNVPVYQMFTSDTYRPGIHVKFKQDFGLNDSLEFGALYERPRNQQSRNLMPTSIDGDPSNLWGQDNEDMLTYPNGSALQTYRSYSITDTKRLFATNTWTPNDQWTVTLGGAYTWVNRKGWYTNLPDSGIATTGTSLGEVTGEGEAKYNKFTPTGGVKFQLDERNQFYFGIGQAYRAPINTAALNYFYSKAAAAALAQPSGTIKPKPESSWTADLGWRFYGDQVSAMVDIYSSKFKDKQVSGTDPVSKASVYTTLDKVDVTGINGEVSYKFDDNWSAYASYAYNKSEMKSDLTVAGVTYDTDGKTMINAPKNVGYVAVNYDQGPFWASANANVLGGIYADWENRAHAGGYTTINLNGGWNFADAGWLKKPYIKVNLWNVANRKAFTWASSVTTYRSVGTDTYQLLQDRTFMVTVGGSFDL</sequence>
<keyword evidence="10 12" id="KW-0472">Membrane</keyword>
<keyword evidence="7" id="KW-0408">Iron</keyword>
<dbReference type="InterPro" id="IPR037066">
    <property type="entry name" value="Plug_dom_sf"/>
</dbReference>
<evidence type="ECO:0000256" key="15">
    <source>
        <dbReference type="SAM" id="SignalP"/>
    </source>
</evidence>
<evidence type="ECO:0000256" key="6">
    <source>
        <dbReference type="ARBA" id="ARBA00022729"/>
    </source>
</evidence>
<reference evidence="18 19" key="1">
    <citation type="submission" date="2019-02" db="EMBL/GenBank/DDBJ databases">
        <title>WGS of Pseudoxanthomonas species novum from clinical isolates.</title>
        <authorList>
            <person name="Bernier A.-M."/>
            <person name="Bernard K."/>
            <person name="Vachon A."/>
        </authorList>
    </citation>
    <scope>NUCLEOTIDE SEQUENCE [LARGE SCALE GENOMIC DNA]</scope>
    <source>
        <strain evidence="18 19">NML171200</strain>
    </source>
</reference>
<keyword evidence="3 12" id="KW-1134">Transmembrane beta strand</keyword>
<keyword evidence="8" id="KW-0406">Ion transport</keyword>
<feature type="domain" description="TonB-dependent receptor plug" evidence="17">
    <location>
        <begin position="74"/>
        <end position="175"/>
    </location>
</feature>
<dbReference type="InterPro" id="IPR012910">
    <property type="entry name" value="Plug_dom"/>
</dbReference>
<dbReference type="Proteomes" id="UP000292627">
    <property type="component" value="Unassembled WGS sequence"/>
</dbReference>
<evidence type="ECO:0000256" key="13">
    <source>
        <dbReference type="RuleBase" id="RU003357"/>
    </source>
</evidence>
<dbReference type="PROSITE" id="PS52016">
    <property type="entry name" value="TONB_DEPENDENT_REC_3"/>
    <property type="match status" value="1"/>
</dbReference>
<evidence type="ECO:0000256" key="7">
    <source>
        <dbReference type="ARBA" id="ARBA00023004"/>
    </source>
</evidence>
<evidence type="ECO:0000256" key="14">
    <source>
        <dbReference type="SAM" id="MobiDB-lite"/>
    </source>
</evidence>
<dbReference type="SUPFAM" id="SSF56935">
    <property type="entry name" value="Porins"/>
    <property type="match status" value="1"/>
</dbReference>
<dbReference type="AlphaFoldDB" id="A0A4Q8LGH4"/>
<dbReference type="EMBL" id="SHMC01000001">
    <property type="protein sequence ID" value="TAA28570.1"/>
    <property type="molecule type" value="Genomic_DNA"/>
</dbReference>
<evidence type="ECO:0000256" key="4">
    <source>
        <dbReference type="ARBA" id="ARBA00022496"/>
    </source>
</evidence>
<dbReference type="InterPro" id="IPR000531">
    <property type="entry name" value="Beta-barrel_TonB"/>
</dbReference>
<dbReference type="Pfam" id="PF00593">
    <property type="entry name" value="TonB_dep_Rec_b-barrel"/>
    <property type="match status" value="1"/>
</dbReference>
<keyword evidence="9 13" id="KW-0798">TonB box</keyword>
<feature type="domain" description="TonB-dependent receptor-like beta-barrel" evidence="16">
    <location>
        <begin position="268"/>
        <end position="749"/>
    </location>
</feature>
<organism evidence="18 19">
    <name type="scientific">Pseudoxanthomonas winnipegensis</name>
    <dbReference type="NCBI Taxonomy" id="2480810"/>
    <lineage>
        <taxon>Bacteria</taxon>
        <taxon>Pseudomonadati</taxon>
        <taxon>Pseudomonadota</taxon>
        <taxon>Gammaproteobacteria</taxon>
        <taxon>Lysobacterales</taxon>
        <taxon>Lysobacteraceae</taxon>
        <taxon>Pseudoxanthomonas</taxon>
    </lineage>
</organism>
<dbReference type="InterPro" id="IPR039426">
    <property type="entry name" value="TonB-dep_rcpt-like"/>
</dbReference>
<keyword evidence="6 15" id="KW-0732">Signal</keyword>
<comment type="subcellular location">
    <subcellularLocation>
        <location evidence="1 12">Cell outer membrane</location>
        <topology evidence="1 12">Multi-pass membrane protein</topology>
    </subcellularLocation>
</comment>
<evidence type="ECO:0000256" key="5">
    <source>
        <dbReference type="ARBA" id="ARBA00022692"/>
    </source>
</evidence>
<keyword evidence="2 12" id="KW-0813">Transport</keyword>
<evidence type="ECO:0000256" key="2">
    <source>
        <dbReference type="ARBA" id="ARBA00022448"/>
    </source>
</evidence>
<dbReference type="GO" id="GO:0009279">
    <property type="term" value="C:cell outer membrane"/>
    <property type="evidence" value="ECO:0007669"/>
    <property type="project" value="UniProtKB-SubCell"/>
</dbReference>
<proteinExistence type="inferred from homology"/>
<comment type="caution">
    <text evidence="18">The sequence shown here is derived from an EMBL/GenBank/DDBJ whole genome shotgun (WGS) entry which is preliminary data.</text>
</comment>
<name>A0A4Q8LGH4_9GAMM</name>
<feature type="region of interest" description="Disordered" evidence="14">
    <location>
        <begin position="26"/>
        <end position="48"/>
    </location>
</feature>
<evidence type="ECO:0000259" key="16">
    <source>
        <dbReference type="Pfam" id="PF00593"/>
    </source>
</evidence>
<evidence type="ECO:0000256" key="11">
    <source>
        <dbReference type="ARBA" id="ARBA00023237"/>
    </source>
</evidence>
<evidence type="ECO:0000313" key="19">
    <source>
        <dbReference type="Proteomes" id="UP000292627"/>
    </source>
</evidence>
<dbReference type="InterPro" id="IPR036942">
    <property type="entry name" value="Beta-barrel_TonB_sf"/>
</dbReference>
<feature type="chain" id="PRO_5020733532" evidence="15">
    <location>
        <begin position="24"/>
        <end position="788"/>
    </location>
</feature>
<evidence type="ECO:0000256" key="8">
    <source>
        <dbReference type="ARBA" id="ARBA00023065"/>
    </source>
</evidence>
<accession>A0A4Q8LGH4</accession>